<gene>
    <name evidence="2" type="ORF">I6N98_02085</name>
</gene>
<sequence length="614" mass="70410">MHKSGNTKNWLRYWRNSLADAEAGRGAINKKNLRSHISVNVAQFQQGTLQNDANSELNKENLKILFAGEPEKTRIIKALIRPVIYISKYEHGQKHTSSRPDVLSPIICHVWISRNGKFYPAGKPTVPRDLLSPQDDDKFTLYSVDDLDAFQTQNEIQVFNEQEAQALAENELIPGKQYQEWEQYYKLAQTLFTALNSDETKLKLSAGYLPEKNKKTYLIKTDDAINTSRNILRLYDWLQTKNENFPLLENFALGKVTKFLPRLDQEKSISCRLGHSNSNFPLAKAQKDALAHMLHMKEGEILAVNGPPGTGKTTFVLSAVASLWIKAALKKADPPIIIAASTNNQAVTNIIAAFGKDFEENDSLFSGRWIPELKSYGGYFPAASKESEASPLYQTKSFYESMEQSEFIDRSESIFIRKAKAAFKNTNLDSIEIIQKTLHQSMLDLQDTLLQIKNAWETLSTAHNRCLEAMGEDPKNSYLQVTQNLEAAEKMLRDVRSDQKSWRMFLSKEPVFYLIFRWLPPVARKLLLLRNVFIETKFSDLRKLCTTSRIHKIWSFFRAICAKQRHSLLRLVCSQPFGWLQTHLPYEGKYFSALSRLVNADRTYRRLVFFASPR</sequence>
<dbReference type="InterPro" id="IPR041677">
    <property type="entry name" value="DNA2/NAM7_AAA_11"/>
</dbReference>
<dbReference type="InterPro" id="IPR027417">
    <property type="entry name" value="P-loop_NTPase"/>
</dbReference>
<dbReference type="SUPFAM" id="SSF52540">
    <property type="entry name" value="P-loop containing nucleoside triphosphate hydrolases"/>
    <property type="match status" value="1"/>
</dbReference>
<dbReference type="Gene3D" id="3.40.50.300">
    <property type="entry name" value="P-loop containing nucleotide triphosphate hydrolases"/>
    <property type="match status" value="1"/>
</dbReference>
<dbReference type="KEGG" id="snan:I6N98_02085"/>
<organism evidence="2 3">
    <name type="scientific">Spongiibacter nanhainus</name>
    <dbReference type="NCBI Taxonomy" id="2794344"/>
    <lineage>
        <taxon>Bacteria</taxon>
        <taxon>Pseudomonadati</taxon>
        <taxon>Pseudomonadota</taxon>
        <taxon>Gammaproteobacteria</taxon>
        <taxon>Cellvibrionales</taxon>
        <taxon>Spongiibacteraceae</taxon>
        <taxon>Spongiibacter</taxon>
    </lineage>
</organism>
<accession>A0A7T4R1F2</accession>
<name>A0A7T4R1F2_9GAMM</name>
<evidence type="ECO:0000313" key="3">
    <source>
        <dbReference type="Proteomes" id="UP000596063"/>
    </source>
</evidence>
<feature type="domain" description="DNA2/NAM7 helicase helicase" evidence="1">
    <location>
        <begin position="283"/>
        <end position="361"/>
    </location>
</feature>
<dbReference type="Pfam" id="PF13086">
    <property type="entry name" value="AAA_11"/>
    <property type="match status" value="1"/>
</dbReference>
<evidence type="ECO:0000259" key="1">
    <source>
        <dbReference type="Pfam" id="PF13086"/>
    </source>
</evidence>
<dbReference type="AlphaFoldDB" id="A0A7T4R1F2"/>
<dbReference type="RefSeq" id="WP_198570176.1">
    <property type="nucleotide sequence ID" value="NZ_CP066167.1"/>
</dbReference>
<proteinExistence type="predicted"/>
<reference evidence="2 3" key="1">
    <citation type="submission" date="2020-12" db="EMBL/GenBank/DDBJ databases">
        <authorList>
            <person name="Shan Y."/>
        </authorList>
    </citation>
    <scope>NUCLEOTIDE SEQUENCE [LARGE SCALE GENOMIC DNA]</scope>
    <source>
        <strain evidence="3">csc3.9</strain>
    </source>
</reference>
<keyword evidence="3" id="KW-1185">Reference proteome</keyword>
<evidence type="ECO:0000313" key="2">
    <source>
        <dbReference type="EMBL" id="QQD18686.1"/>
    </source>
</evidence>
<dbReference type="EMBL" id="CP066167">
    <property type="protein sequence ID" value="QQD18686.1"/>
    <property type="molecule type" value="Genomic_DNA"/>
</dbReference>
<protein>
    <submittedName>
        <fullName evidence="2">AAA family ATPase</fullName>
    </submittedName>
</protein>
<dbReference type="Proteomes" id="UP000596063">
    <property type="component" value="Chromosome"/>
</dbReference>
<dbReference type="GO" id="GO:0004386">
    <property type="term" value="F:helicase activity"/>
    <property type="evidence" value="ECO:0007669"/>
    <property type="project" value="InterPro"/>
</dbReference>